<protein>
    <recommendedName>
        <fullName evidence="3">AbrB/MazE/SpoVT family DNA-binding domain-containing protein</fullName>
    </recommendedName>
</protein>
<accession>A0ABT9PUP2</accession>
<reference evidence="1 2" key="1">
    <citation type="submission" date="2023-07" db="EMBL/GenBank/DDBJ databases">
        <title>Sorghum-associated microbial communities from plants grown in Nebraska, USA.</title>
        <authorList>
            <person name="Schachtman D."/>
        </authorList>
    </citation>
    <scope>NUCLEOTIDE SEQUENCE [LARGE SCALE GENOMIC DNA]</scope>
    <source>
        <strain evidence="1 2">DS1307</strain>
    </source>
</reference>
<dbReference type="Proteomes" id="UP001241472">
    <property type="component" value="Unassembled WGS sequence"/>
</dbReference>
<dbReference type="EMBL" id="JAUSRF010000007">
    <property type="protein sequence ID" value="MDP9837843.1"/>
    <property type="molecule type" value="Genomic_DNA"/>
</dbReference>
<dbReference type="RefSeq" id="WP_306835192.1">
    <property type="nucleotide sequence ID" value="NZ_JAUSRF010000007.1"/>
</dbReference>
<dbReference type="SUPFAM" id="SSF89447">
    <property type="entry name" value="AbrB/MazE/MraZ-like"/>
    <property type="match status" value="1"/>
</dbReference>
<proteinExistence type="predicted"/>
<gene>
    <name evidence="1" type="ORF">J2T09_002600</name>
</gene>
<evidence type="ECO:0008006" key="3">
    <source>
        <dbReference type="Google" id="ProtNLM"/>
    </source>
</evidence>
<name>A0ABT9PUP2_9HYPH</name>
<organism evidence="1 2">
    <name type="scientific">Neorhizobium huautlense</name>
    <dbReference type="NCBI Taxonomy" id="67774"/>
    <lineage>
        <taxon>Bacteria</taxon>
        <taxon>Pseudomonadati</taxon>
        <taxon>Pseudomonadota</taxon>
        <taxon>Alphaproteobacteria</taxon>
        <taxon>Hyphomicrobiales</taxon>
        <taxon>Rhizobiaceae</taxon>
        <taxon>Rhizobium/Agrobacterium group</taxon>
        <taxon>Neorhizobium</taxon>
    </lineage>
</organism>
<dbReference type="InterPro" id="IPR037914">
    <property type="entry name" value="SpoVT-AbrB_sf"/>
</dbReference>
<comment type="caution">
    <text evidence="1">The sequence shown here is derived from an EMBL/GenBank/DDBJ whole genome shotgun (WGS) entry which is preliminary data.</text>
</comment>
<evidence type="ECO:0000313" key="1">
    <source>
        <dbReference type="EMBL" id="MDP9837843.1"/>
    </source>
</evidence>
<sequence>MKTVVTLQESEGEIVMPISEELRAATGFRIGEPLDLRVENGRLIVLPVTTPPTSKERPAIQG</sequence>
<evidence type="ECO:0000313" key="2">
    <source>
        <dbReference type="Proteomes" id="UP001241472"/>
    </source>
</evidence>
<keyword evidence="2" id="KW-1185">Reference proteome</keyword>